<feature type="non-terminal residue" evidence="2">
    <location>
        <position position="1"/>
    </location>
</feature>
<evidence type="ECO:0000256" key="1">
    <source>
        <dbReference type="SAM" id="MobiDB-lite"/>
    </source>
</evidence>
<reference evidence="2 3" key="1">
    <citation type="submission" date="2024-02" db="EMBL/GenBank/DDBJ databases">
        <authorList>
            <person name="Chen Y."/>
            <person name="Shah S."/>
            <person name="Dougan E. K."/>
            <person name="Thang M."/>
            <person name="Chan C."/>
        </authorList>
    </citation>
    <scope>NUCLEOTIDE SEQUENCE [LARGE SCALE GENOMIC DNA]</scope>
</reference>
<dbReference type="Proteomes" id="UP001642484">
    <property type="component" value="Unassembled WGS sequence"/>
</dbReference>
<feature type="compositionally biased region" description="Basic and acidic residues" evidence="1">
    <location>
        <begin position="96"/>
        <end position="121"/>
    </location>
</feature>
<gene>
    <name evidence="2" type="ORF">CCMP2556_LOCUS46690</name>
</gene>
<feature type="region of interest" description="Disordered" evidence="1">
    <location>
        <begin position="95"/>
        <end position="128"/>
    </location>
</feature>
<organism evidence="2 3">
    <name type="scientific">Durusdinium trenchii</name>
    <dbReference type="NCBI Taxonomy" id="1381693"/>
    <lineage>
        <taxon>Eukaryota</taxon>
        <taxon>Sar</taxon>
        <taxon>Alveolata</taxon>
        <taxon>Dinophyceae</taxon>
        <taxon>Suessiales</taxon>
        <taxon>Symbiodiniaceae</taxon>
        <taxon>Durusdinium</taxon>
    </lineage>
</organism>
<sequence>IRDMAKNGPNPTLQKMLEIIQEQAASTPGLEHFAAVIAKVLGGEIDQRRLGKALPNMMKALQKLEVEVQSRFCEGVAHPLLPHVKELSKLSIACHEGGKRKGESGESEGKSAKRSKLEDGANHQPFSEGGGLRKFLLGLHSLPGPSFNMTR</sequence>
<accession>A0ABP0RG74</accession>
<evidence type="ECO:0000313" key="2">
    <source>
        <dbReference type="EMBL" id="CAK9098530.1"/>
    </source>
</evidence>
<evidence type="ECO:0000313" key="3">
    <source>
        <dbReference type="Proteomes" id="UP001642484"/>
    </source>
</evidence>
<proteinExistence type="predicted"/>
<keyword evidence="3" id="KW-1185">Reference proteome</keyword>
<dbReference type="EMBL" id="CAXAMN010025816">
    <property type="protein sequence ID" value="CAK9098530.1"/>
    <property type="molecule type" value="Genomic_DNA"/>
</dbReference>
<comment type="caution">
    <text evidence="2">The sequence shown here is derived from an EMBL/GenBank/DDBJ whole genome shotgun (WGS) entry which is preliminary data.</text>
</comment>
<protein>
    <submittedName>
        <fullName evidence="2">Uncharacterized protein</fullName>
    </submittedName>
</protein>
<name>A0ABP0RG74_9DINO</name>